<dbReference type="InterPro" id="IPR057433">
    <property type="entry name" value="LMF1/2_C"/>
</dbReference>
<dbReference type="InterPro" id="IPR009613">
    <property type="entry name" value="LMF"/>
</dbReference>
<dbReference type="HOGENOM" id="CLU_574045_0_0_1"/>
<reference evidence="14" key="2">
    <citation type="submission" date="2012-11" db="EMBL/GenBank/DDBJ databases">
        <authorList>
            <person name="Kuo A."/>
            <person name="Curtis B.A."/>
            <person name="Tanifuji G."/>
            <person name="Burki F."/>
            <person name="Gruber A."/>
            <person name="Irimia M."/>
            <person name="Maruyama S."/>
            <person name="Arias M.C."/>
            <person name="Ball S.G."/>
            <person name="Gile G.H."/>
            <person name="Hirakawa Y."/>
            <person name="Hopkins J.F."/>
            <person name="Rensing S.A."/>
            <person name="Schmutz J."/>
            <person name="Symeonidi A."/>
            <person name="Elias M."/>
            <person name="Eveleigh R.J."/>
            <person name="Herman E.K."/>
            <person name="Klute M.J."/>
            <person name="Nakayama T."/>
            <person name="Obornik M."/>
            <person name="Reyes-Prieto A."/>
            <person name="Armbrust E.V."/>
            <person name="Aves S.J."/>
            <person name="Beiko R.G."/>
            <person name="Coutinho P."/>
            <person name="Dacks J.B."/>
            <person name="Durnford D.G."/>
            <person name="Fast N.M."/>
            <person name="Green B.R."/>
            <person name="Grisdale C."/>
            <person name="Hempe F."/>
            <person name="Henrissat B."/>
            <person name="Hoppner M.P."/>
            <person name="Ishida K.-I."/>
            <person name="Kim E."/>
            <person name="Koreny L."/>
            <person name="Kroth P.G."/>
            <person name="Liu Y."/>
            <person name="Malik S.-B."/>
            <person name="Maier U.G."/>
            <person name="McRose D."/>
            <person name="Mock T."/>
            <person name="Neilson J.A."/>
            <person name="Onodera N.T."/>
            <person name="Poole A.M."/>
            <person name="Pritham E.J."/>
            <person name="Richards T.A."/>
            <person name="Rocap G."/>
            <person name="Roy S.W."/>
            <person name="Sarai C."/>
            <person name="Schaack S."/>
            <person name="Shirato S."/>
            <person name="Slamovits C.H."/>
            <person name="Spencer D.F."/>
            <person name="Suzuki S."/>
            <person name="Worden A.Z."/>
            <person name="Zauner S."/>
            <person name="Barry K."/>
            <person name="Bell C."/>
            <person name="Bharti A.K."/>
            <person name="Crow J.A."/>
            <person name="Grimwood J."/>
            <person name="Kramer R."/>
            <person name="Lindquist E."/>
            <person name="Lucas S."/>
            <person name="Salamov A."/>
            <person name="McFadden G.I."/>
            <person name="Lane C.E."/>
            <person name="Keeling P.J."/>
            <person name="Gray M.W."/>
            <person name="Grigoriev I.V."/>
            <person name="Archibald J.M."/>
        </authorList>
    </citation>
    <scope>NUCLEOTIDE SEQUENCE</scope>
    <source>
        <strain evidence="14">CCMP2712</strain>
    </source>
</reference>
<gene>
    <name evidence="12" type="ORF">GUITHDRAFT_145878</name>
</gene>
<keyword evidence="14" id="KW-1185">Reference proteome</keyword>
<evidence type="ECO:0000256" key="3">
    <source>
        <dbReference type="ARBA" id="ARBA00022692"/>
    </source>
</evidence>
<dbReference type="OMA" id="VAVEWSA"/>
<feature type="transmembrane region" description="Helical" evidence="9">
    <location>
        <begin position="242"/>
        <end position="275"/>
    </location>
</feature>
<feature type="transmembrane region" description="Helical" evidence="9">
    <location>
        <begin position="216"/>
        <end position="236"/>
    </location>
</feature>
<dbReference type="OrthoDB" id="434126at2759"/>
<name>L1IJB5_GUITC</name>
<feature type="transmembrane region" description="Helical" evidence="9">
    <location>
        <begin position="129"/>
        <end position="148"/>
    </location>
</feature>
<keyword evidence="3 9" id="KW-0812">Transmembrane</keyword>
<evidence type="ECO:0000256" key="6">
    <source>
        <dbReference type="ARBA" id="ARBA00023136"/>
    </source>
</evidence>
<feature type="transmembrane region" description="Helical" evidence="9">
    <location>
        <begin position="389"/>
        <end position="407"/>
    </location>
</feature>
<dbReference type="EnsemblProtists" id="EKX36311">
    <property type="protein sequence ID" value="EKX36311"/>
    <property type="gene ID" value="GUITHDRAFT_145878"/>
</dbReference>
<feature type="transmembrane region" description="Helical" evidence="9">
    <location>
        <begin position="96"/>
        <end position="117"/>
    </location>
</feature>
<keyword evidence="6 9" id="KW-0472">Membrane</keyword>
<feature type="transmembrane region" description="Helical" evidence="9">
    <location>
        <begin position="37"/>
        <end position="57"/>
    </location>
</feature>
<evidence type="ECO:0000256" key="9">
    <source>
        <dbReference type="SAM" id="Phobius"/>
    </source>
</evidence>
<dbReference type="GO" id="GO:0051604">
    <property type="term" value="P:protein maturation"/>
    <property type="evidence" value="ECO:0007669"/>
    <property type="project" value="InterPro"/>
</dbReference>
<dbReference type="Proteomes" id="UP000011087">
    <property type="component" value="Unassembled WGS sequence"/>
</dbReference>
<evidence type="ECO:0000259" key="10">
    <source>
        <dbReference type="Pfam" id="PF06762"/>
    </source>
</evidence>
<feature type="domain" description="Lipase maturation factor 1/2 C-terminal" evidence="11">
    <location>
        <begin position="469"/>
        <end position="586"/>
    </location>
</feature>
<evidence type="ECO:0000256" key="1">
    <source>
        <dbReference type="ARBA" id="ARBA00004477"/>
    </source>
</evidence>
<accession>L1IJB5</accession>
<dbReference type="GO" id="GO:0005789">
    <property type="term" value="C:endoplasmic reticulum membrane"/>
    <property type="evidence" value="ECO:0007669"/>
    <property type="project" value="UniProtKB-SubCell"/>
</dbReference>
<sequence>MQENGGGGQRGGEKEGAEDERVAIQGRKDCRSHAASLLLRLVGFSYLVAFTSVFLQAPGLYADLADRGGDQELSAGVLVEAEARKPWDVSFFHDHVWNVLLSLFLVCWVLYQSIFLVGQTFLSFQWDIFLLEVGGLVLLFAPLTSYGSRRGPTQLSALCLHFCLFKIMLMSGVVKVQARCPTWMGLTALHYHYASQCIPTPLSWFAHQLPNFIQKLSVVGTFIIEIPAAFLILLPFRQARVWAAWLNIFLMVCIMLTGNYTFFNLLTATVCLSLLDDASFSWRWKKRTRRDKRPSRTPSKGLQNTTSVLHSEQFLKSLHELEGREWSLRSCTKSFMEVAFTEEEMDQWIETSLFWCIPMFFAHFLGQAVREAAQVYTTSRSILRRCWRFGNLMIVFVFGSMYLFASLEPLSSIAPATRKLFLPFVPSLSSRAQAWRLTSGYGLFRRMTGVGQKTQVLPNSGGKAIPVVARPELELQGSDDGTNWKPLEFKFKPAGLLLGSASWLARHFLGDAPAATRLAALGSYQYNPWLLVLIYRLLEGSDATRSLLATELWPKEWSAGSPPRAIRIIKFEYDFVRQEQAKSGKW</sequence>
<dbReference type="eggNOG" id="ENOG502QTN6">
    <property type="taxonomic scope" value="Eukaryota"/>
</dbReference>
<dbReference type="GeneID" id="17293046"/>
<dbReference type="Pfam" id="PF25179">
    <property type="entry name" value="LMF1_C"/>
    <property type="match status" value="1"/>
</dbReference>
<keyword evidence="4" id="KW-0256">Endoplasmic reticulum</keyword>
<organism evidence="12">
    <name type="scientific">Guillardia theta (strain CCMP2712)</name>
    <name type="common">Cryptophyte</name>
    <dbReference type="NCBI Taxonomy" id="905079"/>
    <lineage>
        <taxon>Eukaryota</taxon>
        <taxon>Cryptophyceae</taxon>
        <taxon>Pyrenomonadales</taxon>
        <taxon>Geminigeraceae</taxon>
        <taxon>Guillardia</taxon>
    </lineage>
</organism>
<dbReference type="STRING" id="905079.L1IJB5"/>
<evidence type="ECO:0000256" key="8">
    <source>
        <dbReference type="ARBA" id="ARBA00040643"/>
    </source>
</evidence>
<evidence type="ECO:0000256" key="5">
    <source>
        <dbReference type="ARBA" id="ARBA00022989"/>
    </source>
</evidence>
<keyword evidence="5 9" id="KW-1133">Transmembrane helix</keyword>
<dbReference type="RefSeq" id="XP_005823291.1">
    <property type="nucleotide sequence ID" value="XM_005823234.1"/>
</dbReference>
<evidence type="ECO:0000313" key="13">
    <source>
        <dbReference type="EnsemblProtists" id="EKX36311"/>
    </source>
</evidence>
<dbReference type="EMBL" id="JH993076">
    <property type="protein sequence ID" value="EKX36311.1"/>
    <property type="molecule type" value="Genomic_DNA"/>
</dbReference>
<reference evidence="13" key="3">
    <citation type="submission" date="2015-06" db="UniProtKB">
        <authorList>
            <consortium name="EnsemblProtists"/>
        </authorList>
    </citation>
    <scope>IDENTIFICATION</scope>
</reference>
<evidence type="ECO:0000256" key="2">
    <source>
        <dbReference type="ARBA" id="ARBA00005512"/>
    </source>
</evidence>
<dbReference type="KEGG" id="gtt:GUITHDRAFT_145878"/>
<dbReference type="InterPro" id="IPR057434">
    <property type="entry name" value="LMF1/2_N"/>
</dbReference>
<evidence type="ECO:0000313" key="12">
    <source>
        <dbReference type="EMBL" id="EKX36311.1"/>
    </source>
</evidence>
<dbReference type="AlphaFoldDB" id="L1IJB5"/>
<comment type="similarity">
    <text evidence="2">Belongs to the lipase maturation factor family.</text>
</comment>
<reference evidence="12 14" key="1">
    <citation type="journal article" date="2012" name="Nature">
        <title>Algal genomes reveal evolutionary mosaicism and the fate of nucleomorphs.</title>
        <authorList>
            <consortium name="DOE Joint Genome Institute"/>
            <person name="Curtis B.A."/>
            <person name="Tanifuji G."/>
            <person name="Burki F."/>
            <person name="Gruber A."/>
            <person name="Irimia M."/>
            <person name="Maruyama S."/>
            <person name="Arias M.C."/>
            <person name="Ball S.G."/>
            <person name="Gile G.H."/>
            <person name="Hirakawa Y."/>
            <person name="Hopkins J.F."/>
            <person name="Kuo A."/>
            <person name="Rensing S.A."/>
            <person name="Schmutz J."/>
            <person name="Symeonidi A."/>
            <person name="Elias M."/>
            <person name="Eveleigh R.J."/>
            <person name="Herman E.K."/>
            <person name="Klute M.J."/>
            <person name="Nakayama T."/>
            <person name="Obornik M."/>
            <person name="Reyes-Prieto A."/>
            <person name="Armbrust E.V."/>
            <person name="Aves S.J."/>
            <person name="Beiko R.G."/>
            <person name="Coutinho P."/>
            <person name="Dacks J.B."/>
            <person name="Durnford D.G."/>
            <person name="Fast N.M."/>
            <person name="Green B.R."/>
            <person name="Grisdale C.J."/>
            <person name="Hempel F."/>
            <person name="Henrissat B."/>
            <person name="Hoppner M.P."/>
            <person name="Ishida K."/>
            <person name="Kim E."/>
            <person name="Koreny L."/>
            <person name="Kroth P.G."/>
            <person name="Liu Y."/>
            <person name="Malik S.B."/>
            <person name="Maier U.G."/>
            <person name="McRose D."/>
            <person name="Mock T."/>
            <person name="Neilson J.A."/>
            <person name="Onodera N.T."/>
            <person name="Poole A.M."/>
            <person name="Pritham E.J."/>
            <person name="Richards T.A."/>
            <person name="Rocap G."/>
            <person name="Roy S.W."/>
            <person name="Sarai C."/>
            <person name="Schaack S."/>
            <person name="Shirato S."/>
            <person name="Slamovits C.H."/>
            <person name="Spencer D.F."/>
            <person name="Suzuki S."/>
            <person name="Worden A.Z."/>
            <person name="Zauner S."/>
            <person name="Barry K."/>
            <person name="Bell C."/>
            <person name="Bharti A.K."/>
            <person name="Crow J.A."/>
            <person name="Grimwood J."/>
            <person name="Kramer R."/>
            <person name="Lindquist E."/>
            <person name="Lucas S."/>
            <person name="Salamov A."/>
            <person name="McFadden G.I."/>
            <person name="Lane C.E."/>
            <person name="Keeling P.J."/>
            <person name="Gray M.W."/>
            <person name="Grigoriev I.V."/>
            <person name="Archibald J.M."/>
        </authorList>
    </citation>
    <scope>NUCLEOTIDE SEQUENCE</scope>
    <source>
        <strain evidence="12 14">CCMP2712</strain>
    </source>
</reference>
<comment type="subcellular location">
    <subcellularLocation>
        <location evidence="1">Endoplasmic reticulum membrane</location>
        <topology evidence="1">Multi-pass membrane protein</topology>
    </subcellularLocation>
</comment>
<dbReference type="Pfam" id="PF06762">
    <property type="entry name" value="LMF1"/>
    <property type="match status" value="1"/>
</dbReference>
<dbReference type="PANTHER" id="PTHR14463:SF5">
    <property type="entry name" value="LIPASE MATURATION FACTOR 2"/>
    <property type="match status" value="1"/>
</dbReference>
<keyword evidence="7" id="KW-0325">Glycoprotein</keyword>
<protein>
    <recommendedName>
        <fullName evidence="8">Lipase maturation factor 2</fullName>
    </recommendedName>
</protein>
<feature type="domain" description="Lipase maturation factor 1/2 N-terminal" evidence="10">
    <location>
        <begin position="123"/>
        <end position="281"/>
    </location>
</feature>
<evidence type="ECO:0000256" key="4">
    <source>
        <dbReference type="ARBA" id="ARBA00022824"/>
    </source>
</evidence>
<dbReference type="PANTHER" id="PTHR14463">
    <property type="entry name" value="LIPASE MATURATION FACTOR"/>
    <property type="match status" value="1"/>
</dbReference>
<evidence type="ECO:0000313" key="14">
    <source>
        <dbReference type="Proteomes" id="UP000011087"/>
    </source>
</evidence>
<evidence type="ECO:0000259" key="11">
    <source>
        <dbReference type="Pfam" id="PF25179"/>
    </source>
</evidence>
<evidence type="ECO:0000256" key="7">
    <source>
        <dbReference type="ARBA" id="ARBA00023180"/>
    </source>
</evidence>
<dbReference type="PaxDb" id="55529-EKX36311"/>
<proteinExistence type="inferred from homology"/>